<dbReference type="EMBL" id="UZAE01003768">
    <property type="protein sequence ID" value="VDO00734.1"/>
    <property type="molecule type" value="Genomic_DNA"/>
</dbReference>
<accession>A0A0R3TCT7</accession>
<dbReference type="AlphaFoldDB" id="A0A0R3TCT7"/>
<dbReference type="WBParaSite" id="HNAJ_0000487601-mRNA-1">
    <property type="protein sequence ID" value="HNAJ_0000487601-mRNA-1"/>
    <property type="gene ID" value="HNAJ_0000487601"/>
</dbReference>
<reference evidence="3" key="1">
    <citation type="submission" date="2017-02" db="UniProtKB">
        <authorList>
            <consortium name="WormBaseParasite"/>
        </authorList>
    </citation>
    <scope>IDENTIFICATION</scope>
</reference>
<sequence length="113" mass="13212">MYKLWRNSLHLTIVAIKGQKFLARTKLLNSEKWVALSTTKPLNLVNAFQPRNKLKMKDFKKMKIKVDRRSRKLLTTAISTQLVYDRTEGYNGASNLGFNEENCRFIFFILIGK</sequence>
<organism evidence="3">
    <name type="scientific">Rodentolepis nana</name>
    <name type="common">Dwarf tapeworm</name>
    <name type="synonym">Hymenolepis nana</name>
    <dbReference type="NCBI Taxonomy" id="102285"/>
    <lineage>
        <taxon>Eukaryota</taxon>
        <taxon>Metazoa</taxon>
        <taxon>Spiralia</taxon>
        <taxon>Lophotrochozoa</taxon>
        <taxon>Platyhelminthes</taxon>
        <taxon>Cestoda</taxon>
        <taxon>Eucestoda</taxon>
        <taxon>Cyclophyllidea</taxon>
        <taxon>Hymenolepididae</taxon>
        <taxon>Rodentolepis</taxon>
    </lineage>
</organism>
<keyword evidence="2" id="KW-1185">Reference proteome</keyword>
<evidence type="ECO:0000313" key="2">
    <source>
        <dbReference type="Proteomes" id="UP000278807"/>
    </source>
</evidence>
<evidence type="ECO:0000313" key="3">
    <source>
        <dbReference type="WBParaSite" id="HNAJ_0000487601-mRNA-1"/>
    </source>
</evidence>
<protein>
    <submittedName>
        <fullName evidence="1 3">Uncharacterized protein</fullName>
    </submittedName>
</protein>
<name>A0A0R3TCT7_RODNA</name>
<evidence type="ECO:0000313" key="1">
    <source>
        <dbReference type="EMBL" id="VDO00734.1"/>
    </source>
</evidence>
<reference evidence="1 2" key="2">
    <citation type="submission" date="2018-11" db="EMBL/GenBank/DDBJ databases">
        <authorList>
            <consortium name="Pathogen Informatics"/>
        </authorList>
    </citation>
    <scope>NUCLEOTIDE SEQUENCE [LARGE SCALE GENOMIC DNA]</scope>
</reference>
<gene>
    <name evidence="1" type="ORF">HNAJ_LOCUS4874</name>
</gene>
<proteinExistence type="predicted"/>
<dbReference type="Proteomes" id="UP000278807">
    <property type="component" value="Unassembled WGS sequence"/>
</dbReference>